<sequence length="417" mass="47394">IMENHMSTKLYDVIQKCRYFSLSLDKSTDHTDVSQLVIFIWMIQDDFSIHEELLKLASLHGTTKGVDILDAVQKCINEYGGFGKCSCIVTDGAKAMVGSEVSLSGLLKKNGVSCPIIHCIIHQESLCGKSVKLAHAMQVVVKVTNLIRETGLSHCKFQAFLEEIDAAYGDLLLHSEICWLSAGKCLVRLFGLRFHCSTVLKTGVLDIPAHLIDLNLKLQRKKQNISDLFGHVNGFRNKLMLFKAALERNDLTHFPSCEELAEELQHFEGANFSIFSSNIEYIFEDFNNHFRNFETIKEDFSLFNNPLGVAIEHQPATFQLELCDLQADPFLNTSVDFFKILSEEHFPQLKDFGLKMTLMFRSTYICESTFSTMKYIKSRYRSSLTDESLSHLLWLATTELDSPDLIEIFLCGHCFTH</sequence>
<dbReference type="SUPFAM" id="SSF53098">
    <property type="entry name" value="Ribonuclease H-like"/>
    <property type="match status" value="1"/>
</dbReference>
<dbReference type="AlphaFoldDB" id="H3ARI5"/>
<evidence type="ECO:0008006" key="3">
    <source>
        <dbReference type="Google" id="ProtNLM"/>
    </source>
</evidence>
<keyword evidence="2" id="KW-1185">Reference proteome</keyword>
<reference evidence="2" key="1">
    <citation type="submission" date="2011-08" db="EMBL/GenBank/DDBJ databases">
        <title>The draft genome of Latimeria chalumnae.</title>
        <authorList>
            <person name="Di Palma F."/>
            <person name="Alfoldi J."/>
            <person name="Johnson J."/>
            <person name="Berlin A."/>
            <person name="Gnerre S."/>
            <person name="Jaffe D."/>
            <person name="MacCallum I."/>
            <person name="Young S."/>
            <person name="Walker B.J."/>
            <person name="Lander E."/>
            <person name="Lindblad-Toh K."/>
        </authorList>
    </citation>
    <scope>NUCLEOTIDE SEQUENCE [LARGE SCALE GENOMIC DNA]</scope>
    <source>
        <strain evidence="2">Wild caught</strain>
    </source>
</reference>
<name>H3ARI5_LATCH</name>
<reference evidence="1" key="2">
    <citation type="submission" date="2025-08" db="UniProtKB">
        <authorList>
            <consortium name="Ensembl"/>
        </authorList>
    </citation>
    <scope>IDENTIFICATION</scope>
</reference>
<dbReference type="InParanoid" id="H3ARI5"/>
<dbReference type="PANTHER" id="PTHR45913">
    <property type="entry name" value="EPM2A-INTERACTING PROTEIN 1"/>
    <property type="match status" value="1"/>
</dbReference>
<accession>H3ARI5</accession>
<protein>
    <recommendedName>
        <fullName evidence="3">HAT C-terminal dimerisation domain-containing protein</fullName>
    </recommendedName>
</protein>
<proteinExistence type="predicted"/>
<dbReference type="InterPro" id="IPR012337">
    <property type="entry name" value="RNaseH-like_sf"/>
</dbReference>
<organism evidence="1 2">
    <name type="scientific">Latimeria chalumnae</name>
    <name type="common">Coelacanth</name>
    <dbReference type="NCBI Taxonomy" id="7897"/>
    <lineage>
        <taxon>Eukaryota</taxon>
        <taxon>Metazoa</taxon>
        <taxon>Chordata</taxon>
        <taxon>Craniata</taxon>
        <taxon>Vertebrata</taxon>
        <taxon>Euteleostomi</taxon>
        <taxon>Coelacanthiformes</taxon>
        <taxon>Coelacanthidae</taxon>
        <taxon>Latimeria</taxon>
    </lineage>
</organism>
<evidence type="ECO:0000313" key="1">
    <source>
        <dbReference type="Ensembl" id="ENSLACP00000012256.1"/>
    </source>
</evidence>
<reference evidence="1" key="3">
    <citation type="submission" date="2025-09" db="UniProtKB">
        <authorList>
            <consortium name="Ensembl"/>
        </authorList>
    </citation>
    <scope>IDENTIFICATION</scope>
</reference>
<dbReference type="Ensembl" id="ENSLACT00000012348.1">
    <property type="protein sequence ID" value="ENSLACP00000012256.1"/>
    <property type="gene ID" value="ENSLACG00000010788.1"/>
</dbReference>
<dbReference type="PANTHER" id="PTHR45913:SF20">
    <property type="entry name" value="GENERAL TRANSCRIPTION FACTOR II-I REPEAT DOMAIN-CONTAINING PROTEIN 2"/>
    <property type="match status" value="1"/>
</dbReference>
<dbReference type="Proteomes" id="UP000008672">
    <property type="component" value="Unassembled WGS sequence"/>
</dbReference>
<dbReference type="eggNOG" id="ENOG502RAYT">
    <property type="taxonomic scope" value="Eukaryota"/>
</dbReference>
<dbReference type="GeneTree" id="ENSGT00950000182812"/>
<dbReference type="HOGENOM" id="CLU_021316_5_1_1"/>
<evidence type="ECO:0000313" key="2">
    <source>
        <dbReference type="Proteomes" id="UP000008672"/>
    </source>
</evidence>
<dbReference type="OMA" id="CIMHEET"/>
<dbReference type="EMBL" id="AFYH01145681">
    <property type="status" value="NOT_ANNOTATED_CDS"/>
    <property type="molecule type" value="Genomic_DNA"/>
</dbReference>